<protein>
    <submittedName>
        <fullName evidence="1">Uncharacterized protein</fullName>
    </submittedName>
</protein>
<proteinExistence type="predicted"/>
<evidence type="ECO:0000313" key="1">
    <source>
        <dbReference type="EMBL" id="CDW22951.1"/>
    </source>
</evidence>
<sequence>FDCKCSNLVNSNLGSEGANVRGQEDYVATHLLLYNIRSLVLLKYVRGLVGLLHGLGDLRNNISFNDIKYSAAGNQYPIGNQIGGIFSPVDATTPRNQIGGIFSPVDATTPKIVQRPDVRCWHLF</sequence>
<name>A0A0K2TBX9_LEPSM</name>
<dbReference type="EMBL" id="HACA01005590">
    <property type="protein sequence ID" value="CDW22951.1"/>
    <property type="molecule type" value="Transcribed_RNA"/>
</dbReference>
<accession>A0A0K2TBX9</accession>
<organism evidence="1">
    <name type="scientific">Lepeophtheirus salmonis</name>
    <name type="common">Salmon louse</name>
    <name type="synonym">Caligus salmonis</name>
    <dbReference type="NCBI Taxonomy" id="72036"/>
    <lineage>
        <taxon>Eukaryota</taxon>
        <taxon>Metazoa</taxon>
        <taxon>Ecdysozoa</taxon>
        <taxon>Arthropoda</taxon>
        <taxon>Crustacea</taxon>
        <taxon>Multicrustacea</taxon>
        <taxon>Hexanauplia</taxon>
        <taxon>Copepoda</taxon>
        <taxon>Siphonostomatoida</taxon>
        <taxon>Caligidae</taxon>
        <taxon>Lepeophtheirus</taxon>
    </lineage>
</organism>
<dbReference type="AlphaFoldDB" id="A0A0K2TBX9"/>
<feature type="non-terminal residue" evidence="1">
    <location>
        <position position="1"/>
    </location>
</feature>
<reference evidence="1" key="1">
    <citation type="submission" date="2014-05" db="EMBL/GenBank/DDBJ databases">
        <authorList>
            <person name="Chronopoulou M."/>
        </authorList>
    </citation>
    <scope>NUCLEOTIDE SEQUENCE</scope>
    <source>
        <tissue evidence="1">Whole organism</tissue>
    </source>
</reference>